<proteinExistence type="predicted"/>
<dbReference type="PANTHER" id="PTHR45453:SF1">
    <property type="entry name" value="PHOSPHATE REGULON SENSOR PROTEIN PHOR"/>
    <property type="match status" value="1"/>
</dbReference>
<evidence type="ECO:0000256" key="2">
    <source>
        <dbReference type="ARBA" id="ARBA00004370"/>
    </source>
</evidence>
<evidence type="ECO:0000256" key="1">
    <source>
        <dbReference type="ARBA" id="ARBA00000085"/>
    </source>
</evidence>
<keyword evidence="7" id="KW-0902">Two-component regulatory system</keyword>
<name>A0A7G9S0D4_9FIRM</name>
<accession>A0A7G9S0D4</accession>
<evidence type="ECO:0000256" key="8">
    <source>
        <dbReference type="SAM" id="Coils"/>
    </source>
</evidence>
<evidence type="ECO:0000256" key="9">
    <source>
        <dbReference type="SAM" id="Phobius"/>
    </source>
</evidence>
<dbReference type="EMBL" id="CP060715">
    <property type="protein sequence ID" value="QNN61309.1"/>
    <property type="molecule type" value="Genomic_DNA"/>
</dbReference>
<dbReference type="GO" id="GO:0000155">
    <property type="term" value="F:phosphorelay sensor kinase activity"/>
    <property type="evidence" value="ECO:0007669"/>
    <property type="project" value="TreeGrafter"/>
</dbReference>
<feature type="domain" description="Histidine kinase" evidence="10">
    <location>
        <begin position="246"/>
        <end position="462"/>
    </location>
</feature>
<dbReference type="GO" id="GO:0005886">
    <property type="term" value="C:plasma membrane"/>
    <property type="evidence" value="ECO:0007669"/>
    <property type="project" value="TreeGrafter"/>
</dbReference>
<evidence type="ECO:0000313" key="12">
    <source>
        <dbReference type="Proteomes" id="UP000515928"/>
    </source>
</evidence>
<protein>
    <recommendedName>
        <fullName evidence="3">histidine kinase</fullName>
        <ecNumber evidence="3">2.7.13.3</ecNumber>
    </recommendedName>
</protein>
<dbReference type="InterPro" id="IPR005467">
    <property type="entry name" value="His_kinase_dom"/>
</dbReference>
<comment type="catalytic activity">
    <reaction evidence="1">
        <text>ATP + protein L-histidine = ADP + protein N-phospho-L-histidine.</text>
        <dbReference type="EC" id="2.7.13.3"/>
    </reaction>
</comment>
<gene>
    <name evidence="11" type="ORF">H9L01_02780</name>
</gene>
<dbReference type="InterPro" id="IPR050351">
    <property type="entry name" value="BphY/WalK/GraS-like"/>
</dbReference>
<dbReference type="PROSITE" id="PS50109">
    <property type="entry name" value="HIS_KIN"/>
    <property type="match status" value="1"/>
</dbReference>
<dbReference type="Proteomes" id="UP000515928">
    <property type="component" value="Chromosome"/>
</dbReference>
<feature type="transmembrane region" description="Helical" evidence="9">
    <location>
        <begin position="148"/>
        <end position="170"/>
    </location>
</feature>
<feature type="transmembrane region" description="Helical" evidence="9">
    <location>
        <begin position="9"/>
        <end position="29"/>
    </location>
</feature>
<dbReference type="Gene3D" id="3.30.565.10">
    <property type="entry name" value="Histidine kinase-like ATPase, C-terminal domain"/>
    <property type="match status" value="1"/>
</dbReference>
<evidence type="ECO:0000313" key="11">
    <source>
        <dbReference type="EMBL" id="QNN61309.1"/>
    </source>
</evidence>
<evidence type="ECO:0000256" key="5">
    <source>
        <dbReference type="ARBA" id="ARBA00022679"/>
    </source>
</evidence>
<dbReference type="GO" id="GO:0004721">
    <property type="term" value="F:phosphoprotein phosphatase activity"/>
    <property type="evidence" value="ECO:0007669"/>
    <property type="project" value="TreeGrafter"/>
</dbReference>
<feature type="coiled-coil region" evidence="8">
    <location>
        <begin position="209"/>
        <end position="236"/>
    </location>
</feature>
<dbReference type="EC" id="2.7.13.3" evidence="3"/>
<dbReference type="RefSeq" id="WP_187534511.1">
    <property type="nucleotide sequence ID" value="NZ_CBCSHU010000001.1"/>
</dbReference>
<dbReference type="PANTHER" id="PTHR45453">
    <property type="entry name" value="PHOSPHATE REGULON SENSOR PROTEIN PHOR"/>
    <property type="match status" value="1"/>
</dbReference>
<evidence type="ECO:0000256" key="6">
    <source>
        <dbReference type="ARBA" id="ARBA00022777"/>
    </source>
</evidence>
<organism evidence="11 12">
    <name type="scientific">Erysipelothrix inopinata</name>
    <dbReference type="NCBI Taxonomy" id="225084"/>
    <lineage>
        <taxon>Bacteria</taxon>
        <taxon>Bacillati</taxon>
        <taxon>Bacillota</taxon>
        <taxon>Erysipelotrichia</taxon>
        <taxon>Erysipelotrichales</taxon>
        <taxon>Erysipelotrichaceae</taxon>
        <taxon>Erysipelothrix</taxon>
    </lineage>
</organism>
<keyword evidence="9" id="KW-1133">Transmembrane helix</keyword>
<keyword evidence="6 11" id="KW-0418">Kinase</keyword>
<dbReference type="GO" id="GO:0016036">
    <property type="term" value="P:cellular response to phosphate starvation"/>
    <property type="evidence" value="ECO:0007669"/>
    <property type="project" value="TreeGrafter"/>
</dbReference>
<dbReference type="AlphaFoldDB" id="A0A7G9S0D4"/>
<dbReference type="InterPro" id="IPR036890">
    <property type="entry name" value="HATPase_C_sf"/>
</dbReference>
<evidence type="ECO:0000259" key="10">
    <source>
        <dbReference type="PROSITE" id="PS50109"/>
    </source>
</evidence>
<comment type="subcellular location">
    <subcellularLocation>
        <location evidence="2">Membrane</location>
    </subcellularLocation>
</comment>
<keyword evidence="4" id="KW-0597">Phosphoprotein</keyword>
<keyword evidence="5" id="KW-0808">Transferase</keyword>
<keyword evidence="9" id="KW-0472">Membrane</keyword>
<keyword evidence="9" id="KW-0812">Transmembrane</keyword>
<keyword evidence="12" id="KW-1185">Reference proteome</keyword>
<sequence>MKNKYSRTINIVSICNIILYIILCSFYLVNLKKFPDEYQKIERNQIDEIQIAVKSSLDGDANQIASKLAVVTKENPVDLLIYKGKTQVYSSSSSFNRENFSGATNKQSVLFESQGNYTNANLDNYEVFIRVYRLPYTETLVPFIMKQFILLALCFLILIICLFIIIRFILSSMMQAKNSLELMLENEFKEVAMTNKANDAINESLRDVSTKINHNLDDISREYSQYEQELEKSRLYLDSVLLVSRSFIHDLKTPIVHQVYENEIFSTTIMNDESKEITEMNIAHGESLIKQINDILKFMSQPDIVEKLNTDLKDIDINALMIQIFRQFKNQISSKHLDMDYISDESVILYRNEVLIKLLLHNIISNMTQYASDNSTISVSALHTDSNEIELSFTNTTDVENIQRMLQSQNIFNILEKNRNHEYSSGQGLFLIKTITEMSDGIYTVTTSDDSITLTLTFPCNGDLL</sequence>
<evidence type="ECO:0000256" key="4">
    <source>
        <dbReference type="ARBA" id="ARBA00022553"/>
    </source>
</evidence>
<dbReference type="KEGG" id="eio:H9L01_02780"/>
<keyword evidence="8" id="KW-0175">Coiled coil</keyword>
<reference evidence="11 12" key="1">
    <citation type="submission" date="2020-08" db="EMBL/GenBank/DDBJ databases">
        <title>Genome sequence of Erysipelothrix inopinata DSM 15511T.</title>
        <authorList>
            <person name="Hyun D.-W."/>
            <person name="Bae J.-W."/>
        </authorList>
    </citation>
    <scope>NUCLEOTIDE SEQUENCE [LARGE SCALE GENOMIC DNA]</scope>
    <source>
        <strain evidence="11 12">DSM 15511</strain>
    </source>
</reference>
<evidence type="ECO:0000256" key="3">
    <source>
        <dbReference type="ARBA" id="ARBA00012438"/>
    </source>
</evidence>
<dbReference type="SUPFAM" id="SSF55874">
    <property type="entry name" value="ATPase domain of HSP90 chaperone/DNA topoisomerase II/histidine kinase"/>
    <property type="match status" value="1"/>
</dbReference>
<evidence type="ECO:0000256" key="7">
    <source>
        <dbReference type="ARBA" id="ARBA00023012"/>
    </source>
</evidence>